<dbReference type="Pfam" id="PF13439">
    <property type="entry name" value="Glyco_transf_4"/>
    <property type="match status" value="1"/>
</dbReference>
<accession>A0AAD3G8G5</accession>
<name>A0AAD3G8G5_MICAE</name>
<proteinExistence type="predicted"/>
<gene>
    <name evidence="4" type="ORF">NIES3807_18700</name>
</gene>
<dbReference type="InterPro" id="IPR001296">
    <property type="entry name" value="Glyco_trans_1"/>
</dbReference>
<feature type="domain" description="Glycosyl transferase family 1" evidence="2">
    <location>
        <begin position="178"/>
        <end position="334"/>
    </location>
</feature>
<dbReference type="CDD" id="cd03809">
    <property type="entry name" value="GT4_MtfB-like"/>
    <property type="match status" value="1"/>
</dbReference>
<dbReference type="Proteomes" id="UP000441080">
    <property type="component" value="Unassembled WGS sequence"/>
</dbReference>
<feature type="domain" description="Glycosyltransferase subfamily 4-like N-terminal" evidence="3">
    <location>
        <begin position="19"/>
        <end position="172"/>
    </location>
</feature>
<reference evidence="4 5" key="1">
    <citation type="submission" date="2019-02" db="EMBL/GenBank/DDBJ databases">
        <title>Draft genome sequence of Arthrospira platensis NIES-3807.</title>
        <authorList>
            <person name="Yamaguchi H."/>
            <person name="Suzuki S."/>
            <person name="Kawachi M."/>
        </authorList>
    </citation>
    <scope>NUCLEOTIDE SEQUENCE [LARGE SCALE GENOMIC DNA]</scope>
    <source>
        <strain evidence="4 5">NIES-3807</strain>
    </source>
</reference>
<evidence type="ECO:0000259" key="2">
    <source>
        <dbReference type="Pfam" id="PF00534"/>
    </source>
</evidence>
<dbReference type="PANTHER" id="PTHR46401">
    <property type="entry name" value="GLYCOSYLTRANSFERASE WBBK-RELATED"/>
    <property type="match status" value="1"/>
</dbReference>
<dbReference type="FunFam" id="3.40.50.2000:FF:000119">
    <property type="entry name" value="Glycosyl transferase group 1"/>
    <property type="match status" value="1"/>
</dbReference>
<dbReference type="GO" id="GO:0016757">
    <property type="term" value="F:glycosyltransferase activity"/>
    <property type="evidence" value="ECO:0007669"/>
    <property type="project" value="InterPro"/>
</dbReference>
<comment type="caution">
    <text evidence="4">The sequence shown here is derived from an EMBL/GenBank/DDBJ whole genome shotgun (WGS) entry which is preliminary data.</text>
</comment>
<evidence type="ECO:0000256" key="1">
    <source>
        <dbReference type="ARBA" id="ARBA00022679"/>
    </source>
</evidence>
<dbReference type="Pfam" id="PF00534">
    <property type="entry name" value="Glycos_transf_1"/>
    <property type="match status" value="1"/>
</dbReference>
<dbReference type="SUPFAM" id="SSF53756">
    <property type="entry name" value="UDP-Glycosyltransferase/glycogen phosphorylase"/>
    <property type="match status" value="1"/>
</dbReference>
<dbReference type="PANTHER" id="PTHR46401:SF2">
    <property type="entry name" value="GLYCOSYLTRANSFERASE WBBK-RELATED"/>
    <property type="match status" value="1"/>
</dbReference>
<evidence type="ECO:0000313" key="5">
    <source>
        <dbReference type="Proteomes" id="UP000441080"/>
    </source>
</evidence>
<evidence type="ECO:0000313" key="4">
    <source>
        <dbReference type="EMBL" id="GCL58701.1"/>
    </source>
</evidence>
<protein>
    <submittedName>
        <fullName evidence="4">Glycosyl transferase</fullName>
    </submittedName>
</protein>
<dbReference type="GO" id="GO:0009103">
    <property type="term" value="P:lipopolysaccharide biosynthetic process"/>
    <property type="evidence" value="ECO:0007669"/>
    <property type="project" value="TreeGrafter"/>
</dbReference>
<dbReference type="Gene3D" id="3.40.50.2000">
    <property type="entry name" value="Glycogen Phosphorylase B"/>
    <property type="match status" value="2"/>
</dbReference>
<organism evidence="4 5">
    <name type="scientific">Microcystis aeruginosa NIES-3807</name>
    <dbReference type="NCBI Taxonomy" id="2517785"/>
    <lineage>
        <taxon>Bacteria</taxon>
        <taxon>Bacillati</taxon>
        <taxon>Cyanobacteriota</taxon>
        <taxon>Cyanophyceae</taxon>
        <taxon>Oscillatoriophycideae</taxon>
        <taxon>Chroococcales</taxon>
        <taxon>Microcystaceae</taxon>
        <taxon>Microcystis</taxon>
    </lineage>
</organism>
<dbReference type="EMBL" id="BJCK01000023">
    <property type="protein sequence ID" value="GCL58701.1"/>
    <property type="molecule type" value="Genomic_DNA"/>
</dbReference>
<keyword evidence="1 4" id="KW-0808">Transferase</keyword>
<evidence type="ECO:0000259" key="3">
    <source>
        <dbReference type="Pfam" id="PF13439"/>
    </source>
</evidence>
<dbReference type="RefSeq" id="WP_159297224.1">
    <property type="nucleotide sequence ID" value="NZ_BJCK01000023.1"/>
</dbReference>
<sequence length="356" mass="40523">MNRNHQLLINLAFLGTKYTGLTTYTKNLIPQLANLNPTLITSNSYPDFNTYTVSANLTQEQGTKGNIKRLIWTETQLYQTYQQLKSSLLFTPIPEAPIYGNCRYIVTVHDLIPLRFPKFSPLTFYNKYYLPQVLKKATHIIAVSQATAADINKFFNIPLDKITVILSGYDSDNFRPLNLATRPYFLYLGRYDPHKNLARLITAFSQIDPEYQLLIVGQFDSRFTPALQQQVEALSISQRVQFLNYVSYEELPQLLNQATALIYPSLWEGFGLPVLEAIACGTPVITSNLSSLPEVTGEAAILINPYSIDEMREAMQQIAKNNQLRLKLKSLSRQRAELFSWEKTGQETATILQSFL</sequence>
<dbReference type="AlphaFoldDB" id="A0AAD3G8G5"/>
<dbReference type="InterPro" id="IPR028098">
    <property type="entry name" value="Glyco_trans_4-like_N"/>
</dbReference>